<comment type="caution">
    <text evidence="1">The sequence shown here is derived from an EMBL/GenBank/DDBJ whole genome shotgun (WGS) entry which is preliminary data.</text>
</comment>
<evidence type="ECO:0000313" key="2">
    <source>
        <dbReference type="Proteomes" id="UP000620064"/>
    </source>
</evidence>
<reference evidence="2" key="1">
    <citation type="journal article" date="2019" name="Int. J. Syst. Evol. Microbiol.">
        <title>The Global Catalogue of Microorganisms (GCM) 10K type strain sequencing project: providing services to taxonomists for standard genome sequencing and annotation.</title>
        <authorList>
            <consortium name="The Broad Institute Genomics Platform"/>
            <consortium name="The Broad Institute Genome Sequencing Center for Infectious Disease"/>
            <person name="Wu L."/>
            <person name="Ma J."/>
        </authorList>
    </citation>
    <scope>NUCLEOTIDE SEQUENCE [LARGE SCALE GENOMIC DNA]</scope>
    <source>
        <strain evidence="2">CGMCC 1.7656</strain>
    </source>
</reference>
<proteinExistence type="predicted"/>
<dbReference type="Pfam" id="PF20050">
    <property type="entry name" value="DUF6452"/>
    <property type="match status" value="1"/>
</dbReference>
<dbReference type="Proteomes" id="UP000620064">
    <property type="component" value="Unassembled WGS sequence"/>
</dbReference>
<keyword evidence="2" id="KW-1185">Reference proteome</keyword>
<dbReference type="PROSITE" id="PS51257">
    <property type="entry name" value="PROKAR_LIPOPROTEIN"/>
    <property type="match status" value="1"/>
</dbReference>
<dbReference type="InterPro" id="IPR045607">
    <property type="entry name" value="DUF6452"/>
</dbReference>
<protein>
    <recommendedName>
        <fullName evidence="3">Lipoprotein</fullName>
    </recommendedName>
</protein>
<evidence type="ECO:0008006" key="3">
    <source>
        <dbReference type="Google" id="ProtNLM"/>
    </source>
</evidence>
<organism evidence="1 2">
    <name type="scientific">Cloacibacterium rupense</name>
    <dbReference type="NCBI Taxonomy" id="517423"/>
    <lineage>
        <taxon>Bacteria</taxon>
        <taxon>Pseudomonadati</taxon>
        <taxon>Bacteroidota</taxon>
        <taxon>Flavobacteriia</taxon>
        <taxon>Flavobacteriales</taxon>
        <taxon>Weeksellaceae</taxon>
    </lineage>
</organism>
<dbReference type="RefSeq" id="WP_188618204.1">
    <property type="nucleotide sequence ID" value="NZ_BMLV01000005.1"/>
</dbReference>
<sequence length="155" mass="17471">MKYWFLLFFGVLFLTSCEGDDDVCVTGEATPRMKVKFKTLDGRVATLDSLYVDVNYGAGNVSVIKAKEVDSAMIPLRVDNNLFTEISLRTSNKGNASKIKVTYTLKSEYVSPACGFKRLYENVGGTLETPNPVIKIEKNQDQIIDENKTHFYFIF</sequence>
<name>A0ABQ2NLM8_9FLAO</name>
<evidence type="ECO:0000313" key="1">
    <source>
        <dbReference type="EMBL" id="GGP05588.1"/>
    </source>
</evidence>
<accession>A0ABQ2NLM8</accession>
<gene>
    <name evidence="1" type="ORF">GCM10010992_22270</name>
</gene>
<dbReference type="EMBL" id="BMLV01000005">
    <property type="protein sequence ID" value="GGP05588.1"/>
    <property type="molecule type" value="Genomic_DNA"/>
</dbReference>